<gene>
    <name evidence="6" type="ORF">S01H4_36625</name>
</gene>
<evidence type="ECO:0000259" key="5">
    <source>
        <dbReference type="PROSITE" id="PS51891"/>
    </source>
</evidence>
<reference evidence="6" key="1">
    <citation type="journal article" date="2014" name="Front. Microbiol.">
        <title>High frequency of phylogenetically diverse reductive dehalogenase-homologous genes in deep subseafloor sedimentary metagenomes.</title>
        <authorList>
            <person name="Kawai M."/>
            <person name="Futagami T."/>
            <person name="Toyoda A."/>
            <person name="Takaki Y."/>
            <person name="Nishi S."/>
            <person name="Hori S."/>
            <person name="Arai W."/>
            <person name="Tsubouchi T."/>
            <person name="Morono Y."/>
            <person name="Uchiyama I."/>
            <person name="Ito T."/>
            <person name="Fujiyama A."/>
            <person name="Inagaki F."/>
            <person name="Takami H."/>
        </authorList>
    </citation>
    <scope>NUCLEOTIDE SEQUENCE</scope>
    <source>
        <strain evidence="6">Expedition CK06-06</strain>
    </source>
</reference>
<proteinExistence type="inferred from homology"/>
<dbReference type="AlphaFoldDB" id="X1BD11"/>
<dbReference type="GO" id="GO:0016846">
    <property type="term" value="F:carbon-sulfur lyase activity"/>
    <property type="evidence" value="ECO:0007669"/>
    <property type="project" value="InterPro"/>
</dbReference>
<organism evidence="6">
    <name type="scientific">marine sediment metagenome</name>
    <dbReference type="NCBI Taxonomy" id="412755"/>
    <lineage>
        <taxon>unclassified sequences</taxon>
        <taxon>metagenomes</taxon>
        <taxon>ecological metagenomes</taxon>
    </lineage>
</organism>
<comment type="caution">
    <text evidence="6">The sequence shown here is derived from an EMBL/GenBank/DDBJ whole genome shotgun (WGS) entry which is preliminary data.</text>
</comment>
<sequence length="147" mass="16331">MGNASLPVTGGCLCGAIRYEADQTPYDAGYCHCRVCQKSLGNLFGTAVWFKLADFRFVSGEPTWYESSDLVKRGFCGQCGSPIVYQRNEADFLVIWMGTLDQPGAYEPQAHYWTDSKIAWVDIHSDLPDVTKSLPSYKVTIDAAEKD</sequence>
<dbReference type="Gene3D" id="3.90.1590.10">
    <property type="entry name" value="glutathione-dependent formaldehyde- activating enzyme (gfa)"/>
    <property type="match status" value="1"/>
</dbReference>
<evidence type="ECO:0000313" key="6">
    <source>
        <dbReference type="EMBL" id="GAG93854.1"/>
    </source>
</evidence>
<dbReference type="EMBL" id="BART01019598">
    <property type="protein sequence ID" value="GAG93854.1"/>
    <property type="molecule type" value="Genomic_DNA"/>
</dbReference>
<keyword evidence="3" id="KW-0862">Zinc</keyword>
<comment type="similarity">
    <text evidence="1">Belongs to the Gfa family.</text>
</comment>
<dbReference type="SUPFAM" id="SSF51316">
    <property type="entry name" value="Mss4-like"/>
    <property type="match status" value="1"/>
</dbReference>
<feature type="domain" description="CENP-V/GFA" evidence="5">
    <location>
        <begin position="8"/>
        <end position="107"/>
    </location>
</feature>
<dbReference type="Pfam" id="PF04828">
    <property type="entry name" value="GFA"/>
    <property type="match status" value="1"/>
</dbReference>
<dbReference type="PANTHER" id="PTHR33337:SF40">
    <property type="entry name" value="CENP-V_GFA DOMAIN-CONTAINING PROTEIN-RELATED"/>
    <property type="match status" value="1"/>
</dbReference>
<dbReference type="PANTHER" id="PTHR33337">
    <property type="entry name" value="GFA DOMAIN-CONTAINING PROTEIN"/>
    <property type="match status" value="1"/>
</dbReference>
<evidence type="ECO:0000256" key="2">
    <source>
        <dbReference type="ARBA" id="ARBA00022723"/>
    </source>
</evidence>
<evidence type="ECO:0000256" key="3">
    <source>
        <dbReference type="ARBA" id="ARBA00022833"/>
    </source>
</evidence>
<name>X1BD11_9ZZZZ</name>
<dbReference type="GO" id="GO:0046872">
    <property type="term" value="F:metal ion binding"/>
    <property type="evidence" value="ECO:0007669"/>
    <property type="project" value="UniProtKB-KW"/>
</dbReference>
<keyword evidence="2" id="KW-0479">Metal-binding</keyword>
<accession>X1BD11</accession>
<evidence type="ECO:0000256" key="4">
    <source>
        <dbReference type="ARBA" id="ARBA00023239"/>
    </source>
</evidence>
<keyword evidence="4" id="KW-0456">Lyase</keyword>
<protein>
    <recommendedName>
        <fullName evidence="5">CENP-V/GFA domain-containing protein</fullName>
    </recommendedName>
</protein>
<evidence type="ECO:0000256" key="1">
    <source>
        <dbReference type="ARBA" id="ARBA00005495"/>
    </source>
</evidence>
<dbReference type="InterPro" id="IPR011057">
    <property type="entry name" value="Mss4-like_sf"/>
</dbReference>
<dbReference type="InterPro" id="IPR006913">
    <property type="entry name" value="CENP-V/GFA"/>
</dbReference>
<dbReference type="PROSITE" id="PS51891">
    <property type="entry name" value="CENP_V_GFA"/>
    <property type="match status" value="1"/>
</dbReference>